<gene>
    <name evidence="3" type="ORF">QBC42DRAFT_295464</name>
</gene>
<sequence length="340" mass="37912">MASTPIPIIDSHIHLYPESEVTSHAWYTPESPLAGQHSVDEYRAATGAHPHLAGFVFIETDRKNDDSKDWTAPLEEVGWVRRIVAGEPKAGEGHSAEDASLCLAFIPWAPVGLGPEKLSEYLAAVEKQAGPAWEKVKGFRYLLQDKPNGTGLTDSFIDGLKLLGRKRFIFDVGIDQHRRGRIQLEELVDIIDRAHDGVDEDDKVVFILNHLCKPDLTIVNQTDPSFIAWRTAMFTLSKCHRTYMKLSGLFEEMPDTLKTRSAEEIVSAILPWLAVVVAAFGPSRIMFGSNWPVCTVDVGEDAWKKWHRVVEMVCDFAGLGQEDQAMLWNGTAKKAYNIAS</sequence>
<dbReference type="GO" id="GO:0016787">
    <property type="term" value="F:hydrolase activity"/>
    <property type="evidence" value="ECO:0007669"/>
    <property type="project" value="InterPro"/>
</dbReference>
<keyword evidence="4" id="KW-1185">Reference proteome</keyword>
<dbReference type="AlphaFoldDB" id="A0AAV9HUY3"/>
<dbReference type="InterPro" id="IPR052350">
    <property type="entry name" value="Metallo-dep_Lactonases"/>
</dbReference>
<dbReference type="EMBL" id="MU864953">
    <property type="protein sequence ID" value="KAK4463970.1"/>
    <property type="molecule type" value="Genomic_DNA"/>
</dbReference>
<evidence type="ECO:0000259" key="2">
    <source>
        <dbReference type="Pfam" id="PF04909"/>
    </source>
</evidence>
<dbReference type="InterPro" id="IPR032466">
    <property type="entry name" value="Metal_Hydrolase"/>
</dbReference>
<name>A0AAV9HUY3_9PEZI</name>
<proteinExistence type="inferred from homology"/>
<comment type="similarity">
    <text evidence="1">Belongs to the metallo-dependent hydrolases superfamily.</text>
</comment>
<reference evidence="3" key="1">
    <citation type="journal article" date="2023" name="Mol. Phylogenet. Evol.">
        <title>Genome-scale phylogeny and comparative genomics of the fungal order Sordariales.</title>
        <authorList>
            <person name="Hensen N."/>
            <person name="Bonometti L."/>
            <person name="Westerberg I."/>
            <person name="Brannstrom I.O."/>
            <person name="Guillou S."/>
            <person name="Cros-Aarteil S."/>
            <person name="Calhoun S."/>
            <person name="Haridas S."/>
            <person name="Kuo A."/>
            <person name="Mondo S."/>
            <person name="Pangilinan J."/>
            <person name="Riley R."/>
            <person name="LaButti K."/>
            <person name="Andreopoulos B."/>
            <person name="Lipzen A."/>
            <person name="Chen C."/>
            <person name="Yan M."/>
            <person name="Daum C."/>
            <person name="Ng V."/>
            <person name="Clum A."/>
            <person name="Steindorff A."/>
            <person name="Ohm R.A."/>
            <person name="Martin F."/>
            <person name="Silar P."/>
            <person name="Natvig D.O."/>
            <person name="Lalanne C."/>
            <person name="Gautier V."/>
            <person name="Ament-Velasquez S.L."/>
            <person name="Kruys A."/>
            <person name="Hutchinson M.I."/>
            <person name="Powell A.J."/>
            <person name="Barry K."/>
            <person name="Miller A.N."/>
            <person name="Grigoriev I.V."/>
            <person name="Debuchy R."/>
            <person name="Gladieux P."/>
            <person name="Hiltunen Thoren M."/>
            <person name="Johannesson H."/>
        </authorList>
    </citation>
    <scope>NUCLEOTIDE SEQUENCE</scope>
    <source>
        <strain evidence="3">PSN324</strain>
    </source>
</reference>
<protein>
    <submittedName>
        <fullName evidence="3">L-rhamnono-gamma-lactonase</fullName>
    </submittedName>
</protein>
<dbReference type="Gene3D" id="3.20.20.140">
    <property type="entry name" value="Metal-dependent hydrolases"/>
    <property type="match status" value="1"/>
</dbReference>
<dbReference type="SUPFAM" id="SSF51556">
    <property type="entry name" value="Metallo-dependent hydrolases"/>
    <property type="match status" value="1"/>
</dbReference>
<comment type="caution">
    <text evidence="3">The sequence shown here is derived from an EMBL/GenBank/DDBJ whole genome shotgun (WGS) entry which is preliminary data.</text>
</comment>
<evidence type="ECO:0000313" key="3">
    <source>
        <dbReference type="EMBL" id="KAK4463970.1"/>
    </source>
</evidence>
<evidence type="ECO:0000256" key="1">
    <source>
        <dbReference type="ARBA" id="ARBA00038310"/>
    </source>
</evidence>
<reference evidence="3" key="2">
    <citation type="submission" date="2023-06" db="EMBL/GenBank/DDBJ databases">
        <authorList>
            <consortium name="Lawrence Berkeley National Laboratory"/>
            <person name="Mondo S.J."/>
            <person name="Hensen N."/>
            <person name="Bonometti L."/>
            <person name="Westerberg I."/>
            <person name="Brannstrom I.O."/>
            <person name="Guillou S."/>
            <person name="Cros-Aarteil S."/>
            <person name="Calhoun S."/>
            <person name="Haridas S."/>
            <person name="Kuo A."/>
            <person name="Pangilinan J."/>
            <person name="Riley R."/>
            <person name="Labutti K."/>
            <person name="Andreopoulos B."/>
            <person name="Lipzen A."/>
            <person name="Chen C."/>
            <person name="Yanf M."/>
            <person name="Daum C."/>
            <person name="Ng V."/>
            <person name="Clum A."/>
            <person name="Steindorff A."/>
            <person name="Ohm R."/>
            <person name="Martin F."/>
            <person name="Silar P."/>
            <person name="Natvig D."/>
            <person name="Lalanne C."/>
            <person name="Gautier V."/>
            <person name="Ament-Velasquez S.L."/>
            <person name="Kruys A."/>
            <person name="Hutchinson M.I."/>
            <person name="Powell A.J."/>
            <person name="Barry K."/>
            <person name="Miller A.N."/>
            <person name="Grigoriev I.V."/>
            <person name="Debuchy R."/>
            <person name="Gladieux P."/>
            <person name="Thoren M.H."/>
            <person name="Johannesson H."/>
        </authorList>
    </citation>
    <scope>NUCLEOTIDE SEQUENCE</scope>
    <source>
        <strain evidence="3">PSN324</strain>
    </source>
</reference>
<accession>A0AAV9HUY3</accession>
<organism evidence="3 4">
    <name type="scientific">Cladorrhinum samala</name>
    <dbReference type="NCBI Taxonomy" id="585594"/>
    <lineage>
        <taxon>Eukaryota</taxon>
        <taxon>Fungi</taxon>
        <taxon>Dikarya</taxon>
        <taxon>Ascomycota</taxon>
        <taxon>Pezizomycotina</taxon>
        <taxon>Sordariomycetes</taxon>
        <taxon>Sordariomycetidae</taxon>
        <taxon>Sordariales</taxon>
        <taxon>Podosporaceae</taxon>
        <taxon>Cladorrhinum</taxon>
    </lineage>
</organism>
<dbReference type="Pfam" id="PF04909">
    <property type="entry name" value="Amidohydro_2"/>
    <property type="match status" value="1"/>
</dbReference>
<dbReference type="InterPro" id="IPR006680">
    <property type="entry name" value="Amidohydro-rel"/>
</dbReference>
<dbReference type="PANTHER" id="PTHR43569:SF2">
    <property type="entry name" value="AMIDOHYDROLASE-RELATED DOMAIN-CONTAINING PROTEIN"/>
    <property type="match status" value="1"/>
</dbReference>
<feature type="domain" description="Amidohydrolase-related" evidence="2">
    <location>
        <begin position="135"/>
        <end position="337"/>
    </location>
</feature>
<dbReference type="PANTHER" id="PTHR43569">
    <property type="entry name" value="AMIDOHYDROLASE"/>
    <property type="match status" value="1"/>
</dbReference>
<evidence type="ECO:0000313" key="4">
    <source>
        <dbReference type="Proteomes" id="UP001321749"/>
    </source>
</evidence>
<dbReference type="Proteomes" id="UP001321749">
    <property type="component" value="Unassembled WGS sequence"/>
</dbReference>